<dbReference type="SUPFAM" id="SSF57667">
    <property type="entry name" value="beta-beta-alpha zinc fingers"/>
    <property type="match status" value="2"/>
</dbReference>
<keyword evidence="1" id="KW-0479">Metal-binding</keyword>
<feature type="compositionally biased region" description="Basic and acidic residues" evidence="2">
    <location>
        <begin position="1236"/>
        <end position="1249"/>
    </location>
</feature>
<dbReference type="Bgee" id="ENSXETG00000037178">
    <property type="expression patterns" value="Expressed in heart and 2 other cell types or tissues"/>
</dbReference>
<proteinExistence type="predicted"/>
<evidence type="ECO:0000313" key="6">
    <source>
        <dbReference type="RefSeq" id="XP_012817765.2"/>
    </source>
</evidence>
<gene>
    <name evidence="4 6 7" type="primary">znf469</name>
</gene>
<keyword evidence="1" id="KW-0862">Zinc</keyword>
<feature type="compositionally biased region" description="Polar residues" evidence="2">
    <location>
        <begin position="26"/>
        <end position="59"/>
    </location>
</feature>
<protein>
    <submittedName>
        <fullName evidence="4 6">Zinc finger protein 469</fullName>
    </submittedName>
</protein>
<feature type="compositionally biased region" description="Low complexity" evidence="2">
    <location>
        <begin position="4017"/>
        <end position="4028"/>
    </location>
</feature>
<feature type="region of interest" description="Disordered" evidence="2">
    <location>
        <begin position="3339"/>
        <end position="3372"/>
    </location>
</feature>
<dbReference type="PANTHER" id="PTHR21465">
    <property type="entry name" value="ZINC FINGER PROTEIN 469"/>
    <property type="match status" value="1"/>
</dbReference>
<feature type="compositionally biased region" description="Polar residues" evidence="2">
    <location>
        <begin position="138"/>
        <end position="147"/>
    </location>
</feature>
<dbReference type="GeneID" id="101733985"/>
<feature type="region of interest" description="Disordered" evidence="2">
    <location>
        <begin position="653"/>
        <end position="710"/>
    </location>
</feature>
<feature type="compositionally biased region" description="Low complexity" evidence="2">
    <location>
        <begin position="1255"/>
        <end position="1276"/>
    </location>
</feature>
<feature type="compositionally biased region" description="Polar residues" evidence="2">
    <location>
        <begin position="362"/>
        <end position="377"/>
    </location>
</feature>
<dbReference type="Gene3D" id="3.30.160.60">
    <property type="entry name" value="Classic Zinc Finger"/>
    <property type="match status" value="2"/>
</dbReference>
<sequence>MTGETKHMYAISTKEPNCKDSERGSSFEQFNNNETVISSTSSASDNCGNTVSGSGNKAPQLNGREKETHNQREAIIRPQQAGKIDFKLLHNRPKFSSDASWPNSRSNPLSPTGKSRGKDKAKRSGKGDRTQHQLCRLNITNSRSNPTIGIAYPQQKVTPPKKIEVNQGSVSGSYRFHVPSVPERETELQQKDLSFNRCFQESSPSLTSTSYTSASASRGHPGLKLQPPLGNPHETSSSNVQLHFLEFQQNGNSWNSSEKNFPGANSYGVSNQKLCTFPEGKKSDPHCFGSMQYQYPYQVLQEAVGNTFCNNAGGQDFADVSLSVNQLAHNAFSFQSSREGPDDPQSNGPYNGVDSRTYVLPSPQTSFLHAQQDTQHSPTPPCYTGRNEHNSDHNGAISSSGAITSSGAIDQTQRTFQENQSVFNHDDLSLHGNGKPTLGNKRQPPSKDFATSQRLLTSGNALRRNMPQDSLNQVHFPSKVYNNGNTGSAPFDKSISRLPQTWDAGSKTFPPMDQNSVSFANSSGKLVPYQCQSSPDQRQHLKPDRIPWQQVHLMSPNRMELQRQTGNQKLLYPTSTPEWGNNNIKQKIPVEYHTKKNLTVEGISAQRTDGVRQSYSLGNVVMYDSVKEAGPQVCDSRNKGVLFGINQQVQHVPSTKKNSNQSVNLAAASPCQSPLPSPVTNPISGSTCSSLSPMSSSPVNPSSDESHKSTLTFPPYFHQPCLSAEGKPFHLTESLNSSSLMYHPPEAMKQFSYLTEVSKDEHLFKNTHESQYTKQSNGSSKVCMDNFEIEPPPPPPYSSHHLLANSLSSANLDQLDVLLTCKQCDQNYSNLSSFLEHRQYCSMNSQTDLKDSLQATELRKQIVDPLKATHTTSGLSKGPLEIHQHLIGFNKAVDYFLDSDAKEDNKDDSMKANTFHSLTSNMPLPACDTLEMDDAKLDSLITEALNGLVFQADNAEIDSSFIDVFADDDPSTPKAMGCSQTFKVKESIEHKRKHISVEEKQGQTKQTQYIYEDNSDIEHSCNPRNKIKRHSEQKNAEIEPITPYYFETEKTDVVKNNPQMLEEYELVKQGKDEEAFKSELKRKISMNKNDQDILYDNKKNHDSQRGRNRKASLPDFSNKEVKKKKSYNGTWSKELIHKIVQQKNKLHKLHVKNNKNGQFSLVTERHFPATKSHPFGEYDYISDSEDDTFISSLPGKRTPNGKLKYTFNRDHHGREGRTKGKEPVWRVGEATRFQLKNKDLRNMKKDINRIRRRSSQSSTSSDQSTSNSSETGSSPKSTERTDSEFEQDALLSHDGVNVSNQNIVIKPLCKESLPKTMKSQMDFPKGTKKFGSAKFLLAGSKVYQTKLSNSTNFEDKSNLQQNDEKEYSNEINSVKSADSQYFKKSADEEERVSSFHKAVVASTLSQGIYHSDLILNANNVPQQRSFQKDSIHFQEAELKDSTCLSTEFNPAMSMSFSDANVNYMKEVLHSDHKDFAIAGGCYSADPVELISTTKNQEAYTHHSQQFPEPTVLPSFYDNNIFGKTQSLAPQIGQVYVNQISHKSNNEQFEHKSSNSTSFPSKNNDENKLSSTLSFDSPSLFGELPLADFESPLYTNVQPTKDSYVDFACADDQIRKSTGFEQQYPQFLQEKSWDITEEASTILSNNIAHFQVLDSQDAEKYDEVSGSSRPVSLALSETITDFNTAFISNISEDELEIKRLVTELESQLQTNKLHSETASQMCLKNSISFELPESSVPFQNMVVNSLEIQRKNMYFEDSKANNNVINCSGTTVSMKTNLQDCQSLKKVEERHGNPKSPWTCSIQFDAFNSTNQCLEPTKTQDSFSSTDNCSQYHLPLNVGVQEELNSLPNTLITPTAVPDASLPNTCNQEDQSFSENDMRKTMTSADQISENSDNQTKKIDAIQNNSGQELSNKQQLDDNFDDPPELEPFHSGPELNSTFHLQNNNAPVLDITNTPEHKAILSDERLPSSLFGSDSPVSTAQLGCNENSLCRKEQSPDSVNCRKQLNIEKAHQSNLLLLDMPVLVKEESAVSEKLPVVQESTDNPLQQLQLFVARTAKTNEEEMLIPCFPLLLPTPSHSGSQLEMESDSIYIAENTKINSVEASEACIVAAELKETPDVSETKKHSAIEQLHAMDSERPCPEILYQSLSGTTLKEVDSCHDLENKCSDIDVVEVVKECMSQDHIDKGLGNRTENQIREPQKVDDQNPCDTNESKAALKHNEQIDSDSFSLISEAGAFTVSSENAATSVSNIEKHSHPGSQHEEFALPYTINTDVNKLCNDAKNLEIRKASKETSVFLSPESHLQDMNMVKEKDIFMENDEISKGTTTEFNKKSDDSLYVGETSAHFPLHHGHLKALQEGSLEFHIQLQDINDSAVNPQLNFDTFPHLPVDASEQMAFSTTDNDPCTNEDTTVSQSIPKCQVEGETHSYDAKAHTVEGTDALLYPNKNRYVDSSLKICQTEPTKLKDLISPVSKENVPSCFCPELLCSNYKEHQANPVADILLSCHSVPASDGYPIYTEAGNNKPYSALQTQLFTEDLEIIRESSMCGKKDENITCNWSNTTENSHINCELQCVDREAPLTCDLMDIAESEFSGLRNHEADARIIQSSKEPPITENISTAVESERKCATDMDSVILRILDCDKSKEILESIGIPSRNGQIKDKKSTGMSLTCNICSISFKSKTGLTRHKAVKHNTKNDGPAILHKEIPVSETNSTIHNWGHEDKVLQKTSKALRQQTCNTDSISHNPFIETLNQECGLPHPYLVSSNSTLSAKPKGEKKIKGQSDGPNSLEDACKKKLNGKVKKRKSKLLVNKCTDSQVPSDDILNMLKTNLLKAIGQTSSFSSTEGKNAWNQPSKNDKQQVENGIENSLAEPYTSKTFSAEADEVMRIAIDLEKNGSVLLGEQIWEKDANEQPEQVGNVVCDTEPVKSIPLNEETQFNEESSKNDLDMCLEKDIKDIDYSKKVTLESDASKEADQDLHSLFDDDNTFSQLFPRDDHFIRRKCTRVYGKKAKRQTPPFEPDIKSVPESTHTSHVTNYTYNYRNIAMDSTLISDGNPSITAEPHADHTSPVKIGSDMDEIRMMPISPNHLLENNHMPLLTRESQKVTDGTVSFEDNLFNSAGGSKGSFTPIRDLDEDYNSKMSEDTSLPEFPTIDMKMLSAKFDMSELSFFSACGDDSEQSDLDTPDIPNNEDQQKRYSKSRIGDKKQARRGNVNIKTKDKQYKCKVCFQWFLTLGELDFHKLTHNPSPPPTCYMCVQRKFSSREQLRDHLKDKHAKNKAGLWICGMCFKEISDVWMYNEHLREHATQFARKGQAQKSVMGIPGCFSEDSMVRTFLSTFIYRTPSKPSKTPDGEDKSPSVKNQNQSEHKDDDDDLVVEKEPMRSNQNISPTPVHVKLSVTAPLETTQKNEPVQKNASIHPHCKDPSRDCHHCGKQFPKPFKLQRHLVVHSLQKIYLCHRCPNSYQEVQDLRSHLNSKHQLSEEGTEIKHTTLYACELCADVMHVIKKSFICSTCNYTFSKKEQYDRHMEKHLNGGSMIFKFRGVMRPATLGKDVREKRKEAFTNENMSPNKKQKLLNESEPDTPPALTCFNVKSNGGQPPYVDLALSSQLTLNTDKSNKSENEQDIAVKIEDLQTDIPTINEEKIIDDITLAALCMSPVVDDLIKADEDKGDKGEDISMEMMKRLGAEMASSSETTKCNKSILYDVEDYSTEPPILKVASPKIKKKLISSKHMEETADVPELGCQQTGTNDVFCQLLSKETAELSTTNKDMSAEDNSQSEIIKTGKEDTIKSVPTDEADISGLLPKEEAVVPEVNLSLKDSRSLKKNRSVSHASKTVSQMGVTAVCEEDAIKSSVKQCTPKAKNLTETSFAKKETILLKHASVDTIKSSDKIIQTVPYKMHPKSRKEHKITGTKACSGSQENFSVDGKTKKMKQLGTVKTETSGNLKKQEWTNGLSANSETKDEALLNRHHSKPNSGGPNSQFKKPTIDAHNQKKQNSKLSNGEYKSKNALMPKTLHPFASKSSVSSTNSVSNRRRLGQNTKPTEPLNYRTAESQNNLLSQLFGQKLTSFKIPLRRDVTE</sequence>
<feature type="region of interest" description="Disordered" evidence="2">
    <location>
        <begin position="2839"/>
        <end position="2860"/>
    </location>
</feature>
<dbReference type="Ensembl" id="ENSXETT00000097238">
    <property type="protein sequence ID" value="ENSXETP00000086195"/>
    <property type="gene ID" value="ENSXETG00000037178"/>
</dbReference>
<feature type="compositionally biased region" description="Low complexity" evidence="2">
    <location>
        <begin position="684"/>
        <end position="703"/>
    </location>
</feature>
<feature type="region of interest" description="Disordered" evidence="2">
    <location>
        <begin position="4013"/>
        <end position="4044"/>
    </location>
</feature>
<dbReference type="PROSITE" id="PS00028">
    <property type="entry name" value="ZINC_FINGER_C2H2_1"/>
    <property type="match status" value="6"/>
</dbReference>
<feature type="domain" description="C2H2-type" evidence="3">
    <location>
        <begin position="3423"/>
        <end position="3450"/>
    </location>
</feature>
<feature type="region of interest" description="Disordered" evidence="2">
    <location>
        <begin position="1545"/>
        <end position="1569"/>
    </location>
</feature>
<keyword evidence="5" id="KW-1185">Reference proteome</keyword>
<dbReference type="CTD" id="84627"/>
<dbReference type="GO" id="GO:0008270">
    <property type="term" value="F:zinc ion binding"/>
    <property type="evidence" value="ECO:0007669"/>
    <property type="project" value="UniProtKB-KW"/>
</dbReference>
<dbReference type="PANTHER" id="PTHR21465:SF2">
    <property type="entry name" value="ZINC FINGER PROTEIN 469"/>
    <property type="match status" value="1"/>
</dbReference>
<feature type="region of interest" description="Disordered" evidence="2">
    <location>
        <begin position="3896"/>
        <end position="4000"/>
    </location>
</feature>
<reference evidence="6" key="3">
    <citation type="submission" date="2025-04" db="UniProtKB">
        <authorList>
            <consortium name="RefSeq"/>
        </authorList>
    </citation>
    <scope>IDENTIFICATION</scope>
    <source>
        <strain evidence="6">Nigerian</strain>
        <tissue evidence="6">Liver and blood</tissue>
    </source>
</reference>
<feature type="region of interest" description="Disordered" evidence="2">
    <location>
        <begin position="1855"/>
        <end position="1893"/>
    </location>
</feature>
<feature type="compositionally biased region" description="Basic and acidic residues" evidence="2">
    <location>
        <begin position="3345"/>
        <end position="3354"/>
    </location>
</feature>
<evidence type="ECO:0000259" key="3">
    <source>
        <dbReference type="PROSITE" id="PS50157"/>
    </source>
</evidence>
<feature type="compositionally biased region" description="Polar residues" evidence="2">
    <location>
        <begin position="97"/>
        <end position="113"/>
    </location>
</feature>
<feature type="region of interest" description="Disordered" evidence="2">
    <location>
        <begin position="1091"/>
        <end position="1124"/>
    </location>
</feature>
<dbReference type="InterPro" id="IPR036236">
    <property type="entry name" value="Znf_C2H2_sf"/>
</dbReference>
<dbReference type="RefSeq" id="XP_012817765.2">
    <property type="nucleotide sequence ID" value="XM_012962311.3"/>
</dbReference>
<evidence type="ECO:0000313" key="5">
    <source>
        <dbReference type="Proteomes" id="UP000008143"/>
    </source>
</evidence>
<feature type="domain" description="C2H2-type" evidence="3">
    <location>
        <begin position="3219"/>
        <end position="3246"/>
    </location>
</feature>
<feature type="region of interest" description="Disordered" evidence="2">
    <location>
        <begin position="3007"/>
        <end position="3026"/>
    </location>
</feature>
<dbReference type="AGR" id="Xenbase:XB-GENE-6458553"/>
<feature type="region of interest" description="Disordered" evidence="2">
    <location>
        <begin position="1236"/>
        <end position="1284"/>
    </location>
</feature>
<dbReference type="InterPro" id="IPR039270">
    <property type="entry name" value="ZNF469"/>
</dbReference>
<feature type="compositionally biased region" description="Basic and acidic residues" evidence="2">
    <location>
        <begin position="63"/>
        <end position="75"/>
    </location>
</feature>
<feature type="compositionally biased region" description="Polar residues" evidence="2">
    <location>
        <begin position="653"/>
        <end position="672"/>
    </location>
</feature>
<feature type="region of interest" description="Disordered" evidence="2">
    <location>
        <begin position="1906"/>
        <end position="1937"/>
    </location>
</feature>
<feature type="compositionally biased region" description="Basic and acidic residues" evidence="2">
    <location>
        <begin position="16"/>
        <end position="25"/>
    </location>
</feature>
<dbReference type="Xenbase" id="XB-GENE-6458553">
    <property type="gene designation" value="znf469"/>
</dbReference>
<feature type="region of interest" description="Disordered" evidence="2">
    <location>
        <begin position="334"/>
        <end position="403"/>
    </location>
</feature>
<dbReference type="KEGG" id="xtr:101733985"/>
<feature type="domain" description="C2H2-type" evidence="3">
    <location>
        <begin position="2667"/>
        <end position="2695"/>
    </location>
</feature>
<feature type="compositionally biased region" description="Basic and acidic residues" evidence="2">
    <location>
        <begin position="1091"/>
        <end position="1105"/>
    </location>
</feature>
<reference evidence="4" key="2">
    <citation type="submission" date="2020-05" db="UniProtKB">
        <authorList>
            <consortium name="Ensembl"/>
        </authorList>
    </citation>
    <scope>IDENTIFICATION</scope>
</reference>
<dbReference type="OrthoDB" id="9897853at2759"/>
<feature type="region of interest" description="Disordered" evidence="2">
    <location>
        <begin position="1191"/>
        <end position="1223"/>
    </location>
</feature>
<evidence type="ECO:0000313" key="7">
    <source>
        <dbReference type="Xenbase" id="XB-GENE-6458553"/>
    </source>
</evidence>
<organism evidence="4">
    <name type="scientific">Xenopus tropicalis</name>
    <name type="common">Western clawed frog</name>
    <name type="synonym">Silurana tropicalis</name>
    <dbReference type="NCBI Taxonomy" id="8364"/>
    <lineage>
        <taxon>Eukaryota</taxon>
        <taxon>Metazoa</taxon>
        <taxon>Chordata</taxon>
        <taxon>Craniata</taxon>
        <taxon>Vertebrata</taxon>
        <taxon>Euteleostomi</taxon>
        <taxon>Amphibia</taxon>
        <taxon>Batrachia</taxon>
        <taxon>Anura</taxon>
        <taxon>Pipoidea</taxon>
        <taxon>Pipidae</taxon>
        <taxon>Xenopodinae</taxon>
        <taxon>Xenopus</taxon>
        <taxon>Silurana</taxon>
    </lineage>
</organism>
<feature type="compositionally biased region" description="Acidic residues" evidence="2">
    <location>
        <begin position="3172"/>
        <end position="3181"/>
    </location>
</feature>
<feature type="compositionally biased region" description="Polar residues" evidence="2">
    <location>
        <begin position="334"/>
        <end position="349"/>
    </location>
</feature>
<dbReference type="GeneTree" id="ENSGT00530000065415"/>
<evidence type="ECO:0000256" key="1">
    <source>
        <dbReference type="PROSITE-ProRule" id="PRU00042"/>
    </source>
</evidence>
<dbReference type="InterPro" id="IPR013087">
    <property type="entry name" value="Znf_C2H2_type"/>
</dbReference>
<feature type="region of interest" description="Disordered" evidence="2">
    <location>
        <begin position="425"/>
        <end position="448"/>
    </location>
</feature>
<feature type="region of interest" description="Disordered" evidence="2">
    <location>
        <begin position="1"/>
        <end position="155"/>
    </location>
</feature>
<feature type="compositionally biased region" description="Polar residues" evidence="2">
    <location>
        <begin position="3910"/>
        <end position="3919"/>
    </location>
</feature>
<name>A0A6I8RLS7_XENTR</name>
<accession>A0A6I8RLS7</accession>
<feature type="domain" description="C2H2-type" evidence="3">
    <location>
        <begin position="3451"/>
        <end position="3479"/>
    </location>
</feature>
<feature type="region of interest" description="Disordered" evidence="2">
    <location>
        <begin position="2764"/>
        <end position="2790"/>
    </location>
</feature>
<dbReference type="Proteomes" id="UP000008143">
    <property type="component" value="Chromosome 4"/>
</dbReference>
<feature type="compositionally biased region" description="Polar residues" evidence="2">
    <location>
        <begin position="3970"/>
        <end position="3980"/>
    </location>
</feature>
<reference evidence="4" key="1">
    <citation type="journal article" date="2010" name="Science">
        <title>The genome of the Western clawed frog Xenopus tropicalis.</title>
        <authorList>
            <person name="Hellsten U."/>
            <person name="Harland R.M."/>
            <person name="Gilchrist M.J."/>
            <person name="Hendrix D."/>
            <person name="Jurka J."/>
            <person name="Kapitonov V."/>
            <person name="Ovcharenko I."/>
            <person name="Putnam N.H."/>
            <person name="Shu S."/>
            <person name="Taher L."/>
            <person name="Blitz I.L."/>
            <person name="Blumberg B."/>
            <person name="Dichmann D.S."/>
            <person name="Dubchak I."/>
            <person name="Amaya E."/>
            <person name="Detter J.C."/>
            <person name="Fletcher R."/>
            <person name="Gerhard D.S."/>
            <person name="Goodstein D."/>
            <person name="Graves T."/>
            <person name="Grigoriev I.V."/>
            <person name="Grimwood J."/>
            <person name="Kawashima T."/>
            <person name="Lindquist E."/>
            <person name="Lucas S.M."/>
            <person name="Mead P.E."/>
            <person name="Mitros T."/>
            <person name="Ogino H."/>
            <person name="Ohta Y."/>
            <person name="Poliakov A.V."/>
            <person name="Pollet N."/>
            <person name="Robert J."/>
            <person name="Salamov A."/>
            <person name="Sater A.K."/>
            <person name="Schmutz J."/>
            <person name="Terry A."/>
            <person name="Vize P.D."/>
            <person name="Warren W.C."/>
            <person name="Wells D."/>
            <person name="Wills A."/>
            <person name="Wilson R.K."/>
            <person name="Zimmerman L.B."/>
            <person name="Zorn A.M."/>
            <person name="Grainger R."/>
            <person name="Grammer T."/>
            <person name="Khokha M.K."/>
            <person name="Richardson P.M."/>
            <person name="Rokhsar D.S."/>
        </authorList>
    </citation>
    <scope>NUCLEOTIDE SEQUENCE [LARGE SCALE GENOMIC DNA]</scope>
    <source>
        <strain evidence="4">Nigerian</strain>
    </source>
</reference>
<evidence type="ECO:0000256" key="2">
    <source>
        <dbReference type="SAM" id="MobiDB-lite"/>
    </source>
</evidence>
<feature type="domain" description="C2H2-type" evidence="3">
    <location>
        <begin position="3505"/>
        <end position="3527"/>
    </location>
</feature>
<evidence type="ECO:0000313" key="4">
    <source>
        <dbReference type="Ensembl" id="ENSXETP00000086195"/>
    </source>
</evidence>
<dbReference type="PROSITE" id="PS50157">
    <property type="entry name" value="ZINC_FINGER_C2H2_2"/>
    <property type="match status" value="5"/>
</dbReference>
<feature type="compositionally biased region" description="Basic residues" evidence="2">
    <location>
        <begin position="115"/>
        <end position="124"/>
    </location>
</feature>
<feature type="compositionally biased region" description="Polar residues" evidence="2">
    <location>
        <begin position="3933"/>
        <end position="3955"/>
    </location>
</feature>
<feature type="compositionally biased region" description="Low complexity" evidence="2">
    <location>
        <begin position="202"/>
        <end position="217"/>
    </location>
</feature>
<feature type="region of interest" description="Disordered" evidence="2">
    <location>
        <begin position="201"/>
        <end position="237"/>
    </location>
</feature>
<feature type="compositionally biased region" description="Polar residues" evidence="2">
    <location>
        <begin position="1861"/>
        <end position="1893"/>
    </location>
</feature>
<dbReference type="SMART" id="SM00355">
    <property type="entry name" value="ZnF_C2H2"/>
    <property type="match status" value="8"/>
</dbReference>
<feature type="compositionally biased region" description="Basic and acidic residues" evidence="2">
    <location>
        <begin position="1207"/>
        <end position="1223"/>
    </location>
</feature>
<feature type="compositionally biased region" description="Polar residues" evidence="2">
    <location>
        <begin position="2839"/>
        <end position="2852"/>
    </location>
</feature>
<feature type="region of interest" description="Disordered" evidence="2">
    <location>
        <begin position="3172"/>
        <end position="3206"/>
    </location>
</feature>
<keyword evidence="1" id="KW-0863">Zinc-finger</keyword>
<dbReference type="OMA" id="MPWQQIH"/>
<dbReference type="Ensembl" id="ENSXETT00000118971">
    <property type="protein sequence ID" value="ENSXETP00000103316"/>
    <property type="gene ID" value="ENSXETG00000037178"/>
</dbReference>